<dbReference type="PANTHER" id="PTHR11373">
    <property type="entry name" value="DEOXYNUCLEOSIDE TRIPHOSPHATE TRIPHOSPHOHYDROLASE"/>
    <property type="match status" value="1"/>
</dbReference>
<organism evidence="3 4">
    <name type="scientific">Lymnaea stagnalis</name>
    <name type="common">Great pond snail</name>
    <name type="synonym">Helix stagnalis</name>
    <dbReference type="NCBI Taxonomy" id="6523"/>
    <lineage>
        <taxon>Eukaryota</taxon>
        <taxon>Metazoa</taxon>
        <taxon>Spiralia</taxon>
        <taxon>Lophotrochozoa</taxon>
        <taxon>Mollusca</taxon>
        <taxon>Gastropoda</taxon>
        <taxon>Heterobranchia</taxon>
        <taxon>Euthyneura</taxon>
        <taxon>Panpulmonata</taxon>
        <taxon>Hygrophila</taxon>
        <taxon>Lymnaeoidea</taxon>
        <taxon>Lymnaeidae</taxon>
        <taxon>Lymnaea</taxon>
    </lineage>
</organism>
<dbReference type="GO" id="GO:0008832">
    <property type="term" value="F:dGTPase activity"/>
    <property type="evidence" value="ECO:0007669"/>
    <property type="project" value="TreeGrafter"/>
</dbReference>
<evidence type="ECO:0008006" key="5">
    <source>
        <dbReference type="Google" id="ProtNLM"/>
    </source>
</evidence>
<accession>A0AAV2IB66</accession>
<sequence>MEKDQKRPWQDKPLDEVIDDLKKKKLPLEVITALERKQRSIKEEVKLRHVLAELNVDDLMSKENGVKTYQDCLLLFDYLDELEDDVNGHELKSSKALKIFNDPIHGHIQLHPACQLVVDTPQFQRLRFIKQLGMVYFVFPGASHNRFEHTLGVCHLAGQFARALRQNQPRLGITDTDILCVEIAGLCLSLGHGPFSRLYTDRFLYSCDKKKTHPKPSSDMLEHLLAANGLREKLKFYGLEEVDITFIKEQIGDPKPTGSTAWSYEGRPKEKAFLYEIVNNRRNGVDVYKWDYLARDCHHLGIKNNFDWSRYMKFARVIEMDGELQICVRDKEIANLYNMFYTRYTLNKYAYHHKVNCGMEIMVTRALKKANEHVRYEGESGEQRSLYQCYSEMSAYSKLTDNVLFKILNAPIIGDDSKEDSQLQEAQDIIKRIFRRDLYRCVYESIPMSPESLRSLCNWDTPKLSAQTQNSSDQTNISQDQTSVSRDQTPESPDRTSNRQRQTKNDVVKEAETDESKIKQKILSQLENEKDKDYKKMVIVMITHLDFGMKEENPVDRLKVYSKRDPNHARTLPKEEASRIMGPVSFNELIVRVYCTCTSRANEVHDAVKKAAEKVLKQARGPLLCPAGAAHTAAHTSQTPLTTAHKS</sequence>
<reference evidence="3 4" key="1">
    <citation type="submission" date="2024-04" db="EMBL/GenBank/DDBJ databases">
        <authorList>
            <consortium name="Genoscope - CEA"/>
            <person name="William W."/>
        </authorList>
    </citation>
    <scope>NUCLEOTIDE SEQUENCE [LARGE SCALE GENOMIC DNA]</scope>
</reference>
<evidence type="ECO:0000256" key="2">
    <source>
        <dbReference type="SAM" id="MobiDB-lite"/>
    </source>
</evidence>
<feature type="region of interest" description="Disordered" evidence="2">
    <location>
        <begin position="465"/>
        <end position="514"/>
    </location>
</feature>
<comment type="similarity">
    <text evidence="1">Belongs to the SAMHD1 family.</text>
</comment>
<dbReference type="GO" id="GO:0006203">
    <property type="term" value="P:dGTP catabolic process"/>
    <property type="evidence" value="ECO:0007669"/>
    <property type="project" value="TreeGrafter"/>
</dbReference>
<dbReference type="SUPFAM" id="SSF109604">
    <property type="entry name" value="HD-domain/PDEase-like"/>
    <property type="match status" value="1"/>
</dbReference>
<name>A0AAV2IB66_LYMST</name>
<evidence type="ECO:0000313" key="3">
    <source>
        <dbReference type="EMBL" id="CAL1543483.1"/>
    </source>
</evidence>
<dbReference type="InterPro" id="IPR050135">
    <property type="entry name" value="dGTPase-like"/>
</dbReference>
<proteinExistence type="inferred from homology"/>
<dbReference type="Gene3D" id="3.30.70.2760">
    <property type="match status" value="1"/>
</dbReference>
<gene>
    <name evidence="3" type="ORF">GSLYS_00017017001</name>
</gene>
<dbReference type="AlphaFoldDB" id="A0AAV2IB66"/>
<evidence type="ECO:0000256" key="1">
    <source>
        <dbReference type="ARBA" id="ARBA00005776"/>
    </source>
</evidence>
<feature type="compositionally biased region" description="Basic and acidic residues" evidence="2">
    <location>
        <begin position="488"/>
        <end position="514"/>
    </location>
</feature>
<dbReference type="PANTHER" id="PTHR11373:SF4">
    <property type="entry name" value="DEOXYNUCLEOSIDE TRIPHOSPHATE TRIPHOSPHOHYDROLASE SAMHD1"/>
    <property type="match status" value="1"/>
</dbReference>
<feature type="compositionally biased region" description="Polar residues" evidence="2">
    <location>
        <begin position="465"/>
        <end position="487"/>
    </location>
</feature>
<dbReference type="EMBL" id="CAXITT010000551">
    <property type="protein sequence ID" value="CAL1543483.1"/>
    <property type="molecule type" value="Genomic_DNA"/>
</dbReference>
<comment type="caution">
    <text evidence="3">The sequence shown here is derived from an EMBL/GenBank/DDBJ whole genome shotgun (WGS) entry which is preliminary data.</text>
</comment>
<keyword evidence="4" id="KW-1185">Reference proteome</keyword>
<dbReference type="Gene3D" id="1.10.3210.10">
    <property type="entry name" value="Hypothetical protein af1432"/>
    <property type="match status" value="1"/>
</dbReference>
<dbReference type="InterPro" id="IPR003607">
    <property type="entry name" value="HD/PDEase_dom"/>
</dbReference>
<dbReference type="GO" id="GO:0005634">
    <property type="term" value="C:nucleus"/>
    <property type="evidence" value="ECO:0007669"/>
    <property type="project" value="TreeGrafter"/>
</dbReference>
<dbReference type="Proteomes" id="UP001497497">
    <property type="component" value="Unassembled WGS sequence"/>
</dbReference>
<evidence type="ECO:0000313" key="4">
    <source>
        <dbReference type="Proteomes" id="UP001497497"/>
    </source>
</evidence>
<dbReference type="CDD" id="cd00077">
    <property type="entry name" value="HDc"/>
    <property type="match status" value="1"/>
</dbReference>
<protein>
    <recommendedName>
        <fullName evidence="5">Deoxynucleoside triphosphate triphosphohydrolase SAMHD1</fullName>
    </recommendedName>
</protein>